<dbReference type="AlphaFoldDB" id="A0AAV2Q7C8"/>
<feature type="compositionally biased region" description="Basic and acidic residues" evidence="1">
    <location>
        <begin position="725"/>
        <end position="763"/>
    </location>
</feature>
<dbReference type="PANTHER" id="PTHR22437:SF0">
    <property type="entry name" value="FI21431P1"/>
    <property type="match status" value="1"/>
</dbReference>
<dbReference type="GO" id="GO:0005634">
    <property type="term" value="C:nucleus"/>
    <property type="evidence" value="ECO:0007669"/>
    <property type="project" value="TreeGrafter"/>
</dbReference>
<protein>
    <recommendedName>
        <fullName evidence="2">Winged helix Storkhead-box1 domain-containing protein</fullName>
    </recommendedName>
</protein>
<feature type="domain" description="Winged helix Storkhead-box1" evidence="2">
    <location>
        <begin position="191"/>
        <end position="276"/>
    </location>
</feature>
<feature type="compositionally biased region" description="Polar residues" evidence="1">
    <location>
        <begin position="627"/>
        <end position="640"/>
    </location>
</feature>
<feature type="compositionally biased region" description="Basic and acidic residues" evidence="1">
    <location>
        <begin position="693"/>
        <end position="709"/>
    </location>
</feature>
<accession>A0AAV2Q7C8</accession>
<evidence type="ECO:0000313" key="4">
    <source>
        <dbReference type="Proteomes" id="UP001497623"/>
    </source>
</evidence>
<feature type="region of interest" description="Disordered" evidence="1">
    <location>
        <begin position="504"/>
        <end position="547"/>
    </location>
</feature>
<comment type="caution">
    <text evidence="3">The sequence shown here is derived from an EMBL/GenBank/DDBJ whole genome shotgun (WGS) entry which is preliminary data.</text>
</comment>
<feature type="compositionally biased region" description="Low complexity" evidence="1">
    <location>
        <begin position="62"/>
        <end position="96"/>
    </location>
</feature>
<dbReference type="Pfam" id="PF10264">
    <property type="entry name" value="WHD_Storkhead"/>
    <property type="match status" value="1"/>
</dbReference>
<name>A0AAV2Q7C8_MEGNR</name>
<feature type="region of interest" description="Disordered" evidence="1">
    <location>
        <begin position="16"/>
        <end position="96"/>
    </location>
</feature>
<gene>
    <name evidence="3" type="ORF">MNOR_LOCUS9312</name>
</gene>
<dbReference type="InterPro" id="IPR040126">
    <property type="entry name" value="STOX1/2"/>
</dbReference>
<feature type="compositionally biased region" description="Pro residues" evidence="1">
    <location>
        <begin position="43"/>
        <end position="59"/>
    </location>
</feature>
<sequence>RMGERVVLYERCLAIQLLPKSPEPQGQAHRSKPQPKEHRDPGKPPPQSKAAQPPAPPEPDAGEWVTSNLTSSSNSSDSTPTPTNSASNSTNNSNTINSHKLLTEFKNCRRQDGRELFEAWRVANLGCVWDPDLVWAVGLCVYVGALVGGWVLVGGESRVLNTLTHAWVRALLNSPEGFTIAMFGEVCGSSMTKVPKGQFTPLGDALCWVIQRLTSSPSNGRGSHKNTVDADTVRSCLIESFPALTPPDNDIIHSTISALIKQRKVYHTGRGYGIVMHDTYMPCPTIGSSHNGDTPPSLRLFKRENSHTKDRTPSTTRICKDGASHAAVQTDLLDLINGASSPSDRIIAPSAVPFGSIDVSSAGRPSSAASLERQGSLHLRTSRTYLSAASRTASLRLSPSKAAQIANALQATTITASLIYESHDKSDIEIHNDKGGMFSKLLRVSPRRRLASFSAQFPPPEWTDSTAPVVHLHSTATQTVSQKQNQATIEPWWCNGIPWAPRSSTLPRRLMRRPNSSTPPLPDSTPPPHPASNSLHATPTHRPRRPLSYRQDDNLEIQYIPHIAHMSRSAHSSKERLPPAPPRRPCNTVSSNNTPESSNTQGRSSHSSPAKTATLTHSPAKHISGSPAKSRTLGYSSGRSPSRRNHIHNSSPKRVVTNSDNNIKSSHDHQENIYQNLSQNQRLKGSENISNEVLRKNEQKDYQESQSKPDHKHHRAIQKQQKYMIQEHRQSEIRRQKEEEEKEKVAHRQSELRRQKEEEEKVTKQLVEGVLKKAVDDALKKSVENVVKKSHDEALIKTTDTPQKKMTE</sequence>
<feature type="compositionally biased region" description="Polar residues" evidence="1">
    <location>
        <begin position="587"/>
        <end position="617"/>
    </location>
</feature>
<evidence type="ECO:0000259" key="2">
    <source>
        <dbReference type="Pfam" id="PF10264"/>
    </source>
</evidence>
<evidence type="ECO:0000256" key="1">
    <source>
        <dbReference type="SAM" id="MobiDB-lite"/>
    </source>
</evidence>
<evidence type="ECO:0000313" key="3">
    <source>
        <dbReference type="EMBL" id="CAL4073825.1"/>
    </source>
</evidence>
<proteinExistence type="predicted"/>
<dbReference type="GO" id="GO:0000977">
    <property type="term" value="F:RNA polymerase II transcription regulatory region sequence-specific DNA binding"/>
    <property type="evidence" value="ECO:0007669"/>
    <property type="project" value="TreeGrafter"/>
</dbReference>
<feature type="compositionally biased region" description="Polar residues" evidence="1">
    <location>
        <begin position="648"/>
        <end position="664"/>
    </location>
</feature>
<feature type="compositionally biased region" description="Pro residues" evidence="1">
    <location>
        <begin position="517"/>
        <end position="530"/>
    </location>
</feature>
<keyword evidence="4" id="KW-1185">Reference proteome</keyword>
<organism evidence="3 4">
    <name type="scientific">Meganyctiphanes norvegica</name>
    <name type="common">Northern krill</name>
    <name type="synonym">Thysanopoda norvegica</name>
    <dbReference type="NCBI Taxonomy" id="48144"/>
    <lineage>
        <taxon>Eukaryota</taxon>
        <taxon>Metazoa</taxon>
        <taxon>Ecdysozoa</taxon>
        <taxon>Arthropoda</taxon>
        <taxon>Crustacea</taxon>
        <taxon>Multicrustacea</taxon>
        <taxon>Malacostraca</taxon>
        <taxon>Eumalacostraca</taxon>
        <taxon>Eucarida</taxon>
        <taxon>Euphausiacea</taxon>
        <taxon>Euphausiidae</taxon>
        <taxon>Meganyctiphanes</taxon>
    </lineage>
</organism>
<feature type="region of interest" description="Disordered" evidence="1">
    <location>
        <begin position="567"/>
        <end position="666"/>
    </location>
</feature>
<dbReference type="EMBL" id="CAXKWB010004486">
    <property type="protein sequence ID" value="CAL4073825.1"/>
    <property type="molecule type" value="Genomic_DNA"/>
</dbReference>
<feature type="non-terminal residue" evidence="3">
    <location>
        <position position="1"/>
    </location>
</feature>
<dbReference type="Proteomes" id="UP001497623">
    <property type="component" value="Unassembled WGS sequence"/>
</dbReference>
<dbReference type="InterPro" id="IPR019391">
    <property type="entry name" value="Storkhead-box_WHD"/>
</dbReference>
<reference evidence="3 4" key="1">
    <citation type="submission" date="2024-05" db="EMBL/GenBank/DDBJ databases">
        <authorList>
            <person name="Wallberg A."/>
        </authorList>
    </citation>
    <scope>NUCLEOTIDE SEQUENCE [LARGE SCALE GENOMIC DNA]</scope>
</reference>
<dbReference type="GO" id="GO:0005737">
    <property type="term" value="C:cytoplasm"/>
    <property type="evidence" value="ECO:0007669"/>
    <property type="project" value="TreeGrafter"/>
</dbReference>
<feature type="region of interest" description="Disordered" evidence="1">
    <location>
        <begin position="693"/>
        <end position="763"/>
    </location>
</feature>
<dbReference type="GO" id="GO:0006357">
    <property type="term" value="P:regulation of transcription by RNA polymerase II"/>
    <property type="evidence" value="ECO:0007669"/>
    <property type="project" value="InterPro"/>
</dbReference>
<feature type="non-terminal residue" evidence="3">
    <location>
        <position position="808"/>
    </location>
</feature>
<dbReference type="PANTHER" id="PTHR22437">
    <property type="entry name" value="WINGED HELIX DOMAIN-CONTAINING PROTEIN"/>
    <property type="match status" value="1"/>
</dbReference>